<accession>A0A8A1MMQ5</accession>
<dbReference type="GO" id="GO:0016020">
    <property type="term" value="C:membrane"/>
    <property type="evidence" value="ECO:0007669"/>
    <property type="project" value="UniProtKB-SubCell"/>
</dbReference>
<keyword evidence="5" id="KW-0256">Endoplasmic reticulum</keyword>
<evidence type="ECO:0000256" key="6">
    <source>
        <dbReference type="ARBA" id="ARBA00022989"/>
    </source>
</evidence>
<keyword evidence="6 9" id="KW-1133">Transmembrane helix</keyword>
<evidence type="ECO:0000256" key="1">
    <source>
        <dbReference type="ARBA" id="ARBA00004477"/>
    </source>
</evidence>
<dbReference type="SUPFAM" id="SSF103481">
    <property type="entry name" value="Multidrug resistance efflux transporter EmrE"/>
    <property type="match status" value="1"/>
</dbReference>
<dbReference type="AlphaFoldDB" id="A0A8A1MMQ5"/>
<dbReference type="Proteomes" id="UP000663671">
    <property type="component" value="Chromosome 3"/>
</dbReference>
<feature type="transmembrane region" description="Helical" evidence="9">
    <location>
        <begin position="108"/>
        <end position="127"/>
    </location>
</feature>
<dbReference type="PANTHER" id="PTHR14233">
    <property type="entry name" value="DUF914-RELATED"/>
    <property type="match status" value="1"/>
</dbReference>
<evidence type="ECO:0000256" key="3">
    <source>
        <dbReference type="ARBA" id="ARBA00022448"/>
    </source>
</evidence>
<keyword evidence="4 9" id="KW-0812">Transmembrane</keyword>
<organism evidence="10 11">
    <name type="scientific">Ajellomyces capsulatus</name>
    <name type="common">Darling's disease fungus</name>
    <name type="synonym">Histoplasma capsulatum</name>
    <dbReference type="NCBI Taxonomy" id="5037"/>
    <lineage>
        <taxon>Eukaryota</taxon>
        <taxon>Fungi</taxon>
        <taxon>Dikarya</taxon>
        <taxon>Ascomycota</taxon>
        <taxon>Pezizomycotina</taxon>
        <taxon>Eurotiomycetes</taxon>
        <taxon>Eurotiomycetidae</taxon>
        <taxon>Onygenales</taxon>
        <taxon>Ajellomycetaceae</taxon>
        <taxon>Histoplasma</taxon>
    </lineage>
</organism>
<feature type="compositionally biased region" description="Basic and acidic residues" evidence="8">
    <location>
        <begin position="26"/>
        <end position="36"/>
    </location>
</feature>
<dbReference type="InterPro" id="IPR009262">
    <property type="entry name" value="SLC35_F1/F2/F6"/>
</dbReference>
<evidence type="ECO:0000256" key="4">
    <source>
        <dbReference type="ARBA" id="ARBA00022692"/>
    </source>
</evidence>
<feature type="transmembrane region" description="Helical" evidence="9">
    <location>
        <begin position="194"/>
        <end position="215"/>
    </location>
</feature>
<protein>
    <submittedName>
        <fullName evidence="10">DUF914 domain-containing protein</fullName>
    </submittedName>
</protein>
<dbReference type="OrthoDB" id="429955at2759"/>
<name>A0A8A1MMQ5_AJECA</name>
<evidence type="ECO:0000256" key="7">
    <source>
        <dbReference type="ARBA" id="ARBA00023136"/>
    </source>
</evidence>
<dbReference type="PANTHER" id="PTHR14233:SF4">
    <property type="entry name" value="SOLUTE CARRIER FAMILY 35 MEMBER F2"/>
    <property type="match status" value="1"/>
</dbReference>
<gene>
    <name evidence="10" type="ORF">I7I51_06743</name>
</gene>
<dbReference type="EMBL" id="CP069115">
    <property type="protein sequence ID" value="QSS65892.1"/>
    <property type="molecule type" value="Genomic_DNA"/>
</dbReference>
<feature type="transmembrane region" description="Helical" evidence="9">
    <location>
        <begin position="139"/>
        <end position="160"/>
    </location>
</feature>
<keyword evidence="7 9" id="KW-0472">Membrane</keyword>
<dbReference type="GO" id="GO:0022857">
    <property type="term" value="F:transmembrane transporter activity"/>
    <property type="evidence" value="ECO:0007669"/>
    <property type="project" value="InterPro"/>
</dbReference>
<evidence type="ECO:0000313" key="11">
    <source>
        <dbReference type="Proteomes" id="UP000663671"/>
    </source>
</evidence>
<feature type="transmembrane region" description="Helical" evidence="9">
    <location>
        <begin position="166"/>
        <end position="187"/>
    </location>
</feature>
<dbReference type="VEuPathDB" id="FungiDB:I7I51_06743"/>
<dbReference type="Pfam" id="PF06027">
    <property type="entry name" value="SLC35F"/>
    <property type="match status" value="1"/>
</dbReference>
<evidence type="ECO:0000256" key="9">
    <source>
        <dbReference type="SAM" id="Phobius"/>
    </source>
</evidence>
<evidence type="ECO:0000256" key="5">
    <source>
        <dbReference type="ARBA" id="ARBA00022824"/>
    </source>
</evidence>
<proteinExistence type="inferred from homology"/>
<dbReference type="InterPro" id="IPR052221">
    <property type="entry name" value="SLC35F_Transporter"/>
</dbReference>
<feature type="transmembrane region" description="Helical" evidence="9">
    <location>
        <begin position="325"/>
        <end position="345"/>
    </location>
</feature>
<keyword evidence="3" id="KW-0813">Transport</keyword>
<feature type="transmembrane region" description="Helical" evidence="9">
    <location>
        <begin position="296"/>
        <end position="318"/>
    </location>
</feature>
<evidence type="ECO:0000313" key="10">
    <source>
        <dbReference type="EMBL" id="QSS65892.1"/>
    </source>
</evidence>
<feature type="transmembrane region" description="Helical" evidence="9">
    <location>
        <begin position="235"/>
        <end position="255"/>
    </location>
</feature>
<feature type="region of interest" description="Disordered" evidence="8">
    <location>
        <begin position="21"/>
        <end position="51"/>
    </location>
</feature>
<feature type="transmembrane region" description="Helical" evidence="9">
    <location>
        <begin position="71"/>
        <end position="88"/>
    </location>
</feature>
<feature type="transmembrane region" description="Helical" evidence="9">
    <location>
        <begin position="267"/>
        <end position="284"/>
    </location>
</feature>
<dbReference type="InterPro" id="IPR037185">
    <property type="entry name" value="EmrE-like"/>
</dbReference>
<comment type="similarity">
    <text evidence="2">Belongs to the SLC35F solute transporter family.</text>
</comment>
<feature type="transmembrane region" description="Helical" evidence="9">
    <location>
        <begin position="351"/>
        <end position="370"/>
    </location>
</feature>
<sequence length="428" mass="46818">MAERTDLTHVQTKGVDLNHAISNGDMDFRRDSRGVDADGGQEARPGGDPAVADLVDKSKTGYFAYFHTREFYIVLVLGQILALCITSTNTFSQLLSNIHTSIPAFQSLFNYVLLNLVFTSYTIYRYGLKRWLRVIQKDAWKYIILAFCDVEGNYFIVLAYKYTTILSAQLINFWAIVVVVIISFLFLRVRYHWAQILGILVAIGGMGVLFGSDHITGGGGNGDGPSRSNQIKGDLFALVGASCYGLTNVAEEYLVSKRPMYEVLGQLGLYGMFIIGVQAAIFDRESFAGATWNGRVGGYLTGYTLCLFIFYSLAPILFRLASAAFFNISLLTANFWGVIIGINVFKYSVHWMYPIAFVCIMLGQGIYYLGRQVLGEARKPWLGANQEKGVSGVGTAKKKISSAAAAAAAAGHGADEGLRVGNGSDNSV</sequence>
<reference evidence="10" key="1">
    <citation type="submission" date="2021-01" db="EMBL/GenBank/DDBJ databases">
        <title>Chromosome-level genome assembly of a human fungal pathogen reveals clustering of transcriptionally co-regulated genes.</title>
        <authorList>
            <person name="Voorhies M."/>
            <person name="Cohen S."/>
            <person name="Shea T.P."/>
            <person name="Petrus S."/>
            <person name="Munoz J.F."/>
            <person name="Poplawski S."/>
            <person name="Goldman W.E."/>
            <person name="Michael T."/>
            <person name="Cuomo C.A."/>
            <person name="Sil A."/>
            <person name="Beyhan S."/>
        </authorList>
    </citation>
    <scope>NUCLEOTIDE SEQUENCE</scope>
    <source>
        <strain evidence="10">WU24</strain>
    </source>
</reference>
<evidence type="ECO:0000256" key="8">
    <source>
        <dbReference type="SAM" id="MobiDB-lite"/>
    </source>
</evidence>
<evidence type="ECO:0000256" key="2">
    <source>
        <dbReference type="ARBA" id="ARBA00007863"/>
    </source>
</evidence>
<comment type="subcellular location">
    <subcellularLocation>
        <location evidence="1">Endoplasmic reticulum membrane</location>
        <topology evidence="1">Multi-pass membrane protein</topology>
    </subcellularLocation>
</comment>